<dbReference type="EMBL" id="ML991809">
    <property type="protein sequence ID" value="KAF2233170.1"/>
    <property type="molecule type" value="Genomic_DNA"/>
</dbReference>
<sequence>MAKIKGRFDLFARWVRESKDPMFDAHIMTTCRLIDASSTGKSVFELDLDLRYSNRGKILHGGAAALLLDQFTASAFIPFPVKFEEQKFKPPGGLTWNLNMTCLRPLPLPATVVIESQVVHRGSTMGLVRGAIMSQDRQKTYFVCEQSKVEAIALEIAKKVEVSAVSKL</sequence>
<evidence type="ECO:0000313" key="3">
    <source>
        <dbReference type="EMBL" id="KAF2233170.1"/>
    </source>
</evidence>
<accession>A0A6A6H630</accession>
<proteinExistence type="inferred from homology"/>
<dbReference type="InterPro" id="IPR006683">
    <property type="entry name" value="Thioestr_dom"/>
</dbReference>
<dbReference type="PANTHER" id="PTHR21660:SF9">
    <property type="entry name" value="THIOESTERASE DOMAIN-CONTAINING PROTEIN"/>
    <property type="match status" value="1"/>
</dbReference>
<feature type="domain" description="Thioesterase" evidence="2">
    <location>
        <begin position="57"/>
        <end position="139"/>
    </location>
</feature>
<organism evidence="3 4">
    <name type="scientific">Viridothelium virens</name>
    <name type="common">Speckled blister lichen</name>
    <name type="synonym">Trypethelium virens</name>
    <dbReference type="NCBI Taxonomy" id="1048519"/>
    <lineage>
        <taxon>Eukaryota</taxon>
        <taxon>Fungi</taxon>
        <taxon>Dikarya</taxon>
        <taxon>Ascomycota</taxon>
        <taxon>Pezizomycotina</taxon>
        <taxon>Dothideomycetes</taxon>
        <taxon>Dothideomycetes incertae sedis</taxon>
        <taxon>Trypetheliales</taxon>
        <taxon>Trypetheliaceae</taxon>
        <taxon>Viridothelium</taxon>
    </lineage>
</organism>
<protein>
    <recommendedName>
        <fullName evidence="2">Thioesterase domain-containing protein</fullName>
    </recommendedName>
</protein>
<dbReference type="OrthoDB" id="2831072at2759"/>
<dbReference type="InterPro" id="IPR029069">
    <property type="entry name" value="HotDog_dom_sf"/>
</dbReference>
<dbReference type="SUPFAM" id="SSF54637">
    <property type="entry name" value="Thioesterase/thiol ester dehydrase-isomerase"/>
    <property type="match status" value="1"/>
</dbReference>
<evidence type="ECO:0000259" key="2">
    <source>
        <dbReference type="Pfam" id="PF03061"/>
    </source>
</evidence>
<dbReference type="GO" id="GO:0047617">
    <property type="term" value="F:fatty acyl-CoA hydrolase activity"/>
    <property type="evidence" value="ECO:0007669"/>
    <property type="project" value="InterPro"/>
</dbReference>
<keyword evidence="4" id="KW-1185">Reference proteome</keyword>
<dbReference type="AlphaFoldDB" id="A0A6A6H630"/>
<evidence type="ECO:0000313" key="4">
    <source>
        <dbReference type="Proteomes" id="UP000800092"/>
    </source>
</evidence>
<evidence type="ECO:0000256" key="1">
    <source>
        <dbReference type="ARBA" id="ARBA00008324"/>
    </source>
</evidence>
<reference evidence="3" key="1">
    <citation type="journal article" date="2020" name="Stud. Mycol.">
        <title>101 Dothideomycetes genomes: a test case for predicting lifestyles and emergence of pathogens.</title>
        <authorList>
            <person name="Haridas S."/>
            <person name="Albert R."/>
            <person name="Binder M."/>
            <person name="Bloem J."/>
            <person name="Labutti K."/>
            <person name="Salamov A."/>
            <person name="Andreopoulos B."/>
            <person name="Baker S."/>
            <person name="Barry K."/>
            <person name="Bills G."/>
            <person name="Bluhm B."/>
            <person name="Cannon C."/>
            <person name="Castanera R."/>
            <person name="Culley D."/>
            <person name="Daum C."/>
            <person name="Ezra D."/>
            <person name="Gonzalez J."/>
            <person name="Henrissat B."/>
            <person name="Kuo A."/>
            <person name="Liang C."/>
            <person name="Lipzen A."/>
            <person name="Lutzoni F."/>
            <person name="Magnuson J."/>
            <person name="Mondo S."/>
            <person name="Nolan M."/>
            <person name="Ohm R."/>
            <person name="Pangilinan J."/>
            <person name="Park H.-J."/>
            <person name="Ramirez L."/>
            <person name="Alfaro M."/>
            <person name="Sun H."/>
            <person name="Tritt A."/>
            <person name="Yoshinaga Y."/>
            <person name="Zwiers L.-H."/>
            <person name="Turgeon B."/>
            <person name="Goodwin S."/>
            <person name="Spatafora J."/>
            <person name="Crous P."/>
            <person name="Grigoriev I."/>
        </authorList>
    </citation>
    <scope>NUCLEOTIDE SEQUENCE</scope>
    <source>
        <strain evidence="3">Tuck. ex Michener</strain>
    </source>
</reference>
<dbReference type="Gene3D" id="3.10.129.10">
    <property type="entry name" value="Hotdog Thioesterase"/>
    <property type="match status" value="1"/>
</dbReference>
<dbReference type="InterPro" id="IPR039298">
    <property type="entry name" value="ACOT13"/>
</dbReference>
<dbReference type="Pfam" id="PF03061">
    <property type="entry name" value="4HBT"/>
    <property type="match status" value="1"/>
</dbReference>
<dbReference type="Proteomes" id="UP000800092">
    <property type="component" value="Unassembled WGS sequence"/>
</dbReference>
<dbReference type="PANTHER" id="PTHR21660">
    <property type="entry name" value="THIOESTERASE SUPERFAMILY MEMBER-RELATED"/>
    <property type="match status" value="1"/>
</dbReference>
<name>A0A6A6H630_VIRVR</name>
<gene>
    <name evidence="3" type="ORF">EV356DRAFT_534048</name>
</gene>
<dbReference type="CDD" id="cd03443">
    <property type="entry name" value="PaaI_thioesterase"/>
    <property type="match status" value="1"/>
</dbReference>
<comment type="similarity">
    <text evidence="1">Belongs to the thioesterase PaaI family.</text>
</comment>